<evidence type="ECO:0000313" key="2">
    <source>
        <dbReference type="EMBL" id="GAA0488727.1"/>
    </source>
</evidence>
<dbReference type="RefSeq" id="WP_346098671.1">
    <property type="nucleotide sequence ID" value="NZ_BAAABY010000045.1"/>
</dbReference>
<accession>A0ABP3L1F3</accession>
<dbReference type="Proteomes" id="UP001500909">
    <property type="component" value="Unassembled WGS sequence"/>
</dbReference>
<gene>
    <name evidence="2" type="ORF">GCM10010361_62340</name>
</gene>
<evidence type="ECO:0000313" key="3">
    <source>
        <dbReference type="Proteomes" id="UP001500909"/>
    </source>
</evidence>
<sequence length="112" mass="11827">MGLNEPAHEGIRRAATPAAEGPARSFRIDIGELVLDGFDARVDPDRVMTSFQRELTRLVHERGVPLAADGSPVSLDALAGLPPLPRTTSPARLGEALARSVHAGLTGRGEAR</sequence>
<keyword evidence="3" id="KW-1185">Reference proteome</keyword>
<organism evidence="2 3">
    <name type="scientific">Streptomyces olivaceiscleroticus</name>
    <dbReference type="NCBI Taxonomy" id="68245"/>
    <lineage>
        <taxon>Bacteria</taxon>
        <taxon>Bacillati</taxon>
        <taxon>Actinomycetota</taxon>
        <taxon>Actinomycetes</taxon>
        <taxon>Kitasatosporales</taxon>
        <taxon>Streptomycetaceae</taxon>
        <taxon>Streptomyces</taxon>
    </lineage>
</organism>
<feature type="region of interest" description="Disordered" evidence="1">
    <location>
        <begin position="1"/>
        <end position="22"/>
    </location>
</feature>
<feature type="compositionally biased region" description="Basic and acidic residues" evidence="1">
    <location>
        <begin position="1"/>
        <end position="12"/>
    </location>
</feature>
<comment type="caution">
    <text evidence="2">The sequence shown here is derived from an EMBL/GenBank/DDBJ whole genome shotgun (WGS) entry which is preliminary data.</text>
</comment>
<dbReference type="EMBL" id="BAAABY010000045">
    <property type="protein sequence ID" value="GAA0488727.1"/>
    <property type="molecule type" value="Genomic_DNA"/>
</dbReference>
<name>A0ABP3L1F3_9ACTN</name>
<reference evidence="3" key="1">
    <citation type="journal article" date="2019" name="Int. J. Syst. Evol. Microbiol.">
        <title>The Global Catalogue of Microorganisms (GCM) 10K type strain sequencing project: providing services to taxonomists for standard genome sequencing and annotation.</title>
        <authorList>
            <consortium name="The Broad Institute Genomics Platform"/>
            <consortium name="The Broad Institute Genome Sequencing Center for Infectious Disease"/>
            <person name="Wu L."/>
            <person name="Ma J."/>
        </authorList>
    </citation>
    <scope>NUCLEOTIDE SEQUENCE [LARGE SCALE GENOMIC DNA]</scope>
    <source>
        <strain evidence="3">JCM 4805</strain>
    </source>
</reference>
<protein>
    <submittedName>
        <fullName evidence="2">Uncharacterized protein</fullName>
    </submittedName>
</protein>
<proteinExistence type="predicted"/>
<evidence type="ECO:0000256" key="1">
    <source>
        <dbReference type="SAM" id="MobiDB-lite"/>
    </source>
</evidence>